<feature type="region of interest" description="Disordered" evidence="3">
    <location>
        <begin position="47"/>
        <end position="69"/>
    </location>
</feature>
<organism evidence="6 7">
    <name type="scientific">Planoprotostelium fungivorum</name>
    <dbReference type="NCBI Taxonomy" id="1890364"/>
    <lineage>
        <taxon>Eukaryota</taxon>
        <taxon>Amoebozoa</taxon>
        <taxon>Evosea</taxon>
        <taxon>Variosea</taxon>
        <taxon>Cavosteliida</taxon>
        <taxon>Cavosteliaceae</taxon>
        <taxon>Planoprotostelium</taxon>
    </lineage>
</organism>
<dbReference type="PANTHER" id="PTHR24138">
    <property type="entry name" value="INTRACELLLAR PHOSPHOLIPASE A FAMILY"/>
    <property type="match status" value="1"/>
</dbReference>
<name>A0A2P6MT13_9EUKA</name>
<feature type="region of interest" description="Disordered" evidence="3">
    <location>
        <begin position="94"/>
        <end position="147"/>
    </location>
</feature>
<evidence type="ECO:0000256" key="3">
    <source>
        <dbReference type="SAM" id="MobiDB-lite"/>
    </source>
</evidence>
<evidence type="ECO:0000256" key="2">
    <source>
        <dbReference type="PROSITE-ProRule" id="PRU01161"/>
    </source>
</evidence>
<feature type="compositionally biased region" description="Polar residues" evidence="3">
    <location>
        <begin position="133"/>
        <end position="147"/>
    </location>
</feature>
<dbReference type="CDD" id="cd00821">
    <property type="entry name" value="PH"/>
    <property type="match status" value="1"/>
</dbReference>
<evidence type="ECO:0000259" key="5">
    <source>
        <dbReference type="PROSITE" id="PS51635"/>
    </source>
</evidence>
<feature type="active site" description="Proton acceptor" evidence="2">
    <location>
        <position position="589"/>
    </location>
</feature>
<dbReference type="InterPro" id="IPR011993">
    <property type="entry name" value="PH-like_dom_sf"/>
</dbReference>
<dbReference type="OrthoDB" id="1658288at2759"/>
<dbReference type="InParanoid" id="A0A2P6MT13"/>
<dbReference type="Pfam" id="PF00169">
    <property type="entry name" value="PH"/>
    <property type="match status" value="2"/>
</dbReference>
<dbReference type="GO" id="GO:0016787">
    <property type="term" value="F:hydrolase activity"/>
    <property type="evidence" value="ECO:0007669"/>
    <property type="project" value="UniProtKB-UniRule"/>
</dbReference>
<accession>A0A2P6MT13</accession>
<evidence type="ECO:0000259" key="4">
    <source>
        <dbReference type="PROSITE" id="PS50003"/>
    </source>
</evidence>
<dbReference type="InterPro" id="IPR001849">
    <property type="entry name" value="PH_domain"/>
</dbReference>
<feature type="domain" description="PNPLA" evidence="5">
    <location>
        <begin position="427"/>
        <end position="602"/>
    </location>
</feature>
<dbReference type="Gene3D" id="2.30.29.30">
    <property type="entry name" value="Pleckstrin-homology domain (PH domain)/Phosphotyrosine-binding domain (PTB)"/>
    <property type="match status" value="2"/>
</dbReference>
<sequence>MGNEVSTNTSRSNTAVRRPTGSNAGKSNWNNLSDEDFLNQEIQGRELQETPNRHSGGLTETTEVTESVAPTLEIRSEIIMHGWLQKQTMIHLSRSGETNTTPPTGAIPKSPTDRTSSRKNIPSVVALNDSEEGTTPPSTNSLGGPSAMSSRNIFTMAQSMAYTGTSIVKAVARGYTNNSPWQNRFFVLSGGILYYYSSKVEEKLSGTEDMKATFPDRTPSRLQGLTKVGYIFQLEWASKNTTIQLSAATLPEVDDWMHFLHNMSPSSEKNGVIYYYHQLSKRWMERWIHIKGGSIELSSRLEKGTFPLHTASVQIPDNVNSSTGFTFTVSDSTKILNLSAESQEVRTKWMEAIHREIDYLSKASMNNLTDRISMELATKINAILDKHKIETEMLQLNEEAKREDKMNRDIPSVDEAPDDKTKPLFVLSIDGGGMRGIITTIILTRIIERYPDFMEKIDVVAGCSNGGMVAMAIAFGYHPKFCHYMLEVTGETIFKTGVLSQPLNSAKFRNTHLKLLCDLIWEKRKMSAAKKRVLIPAFLMDNRSTELRRCEPKVFHNFDSEHEEELASDVVMRTISAPTFFPSYQGFVDGGIFAHDPSSQVLSFILSPKRMSRSPRDIFMLSLGTGKVFNYYESNGDPPHDWGYVQWLPKLPACIW</sequence>
<keyword evidence="2" id="KW-0378">Hydrolase</keyword>
<evidence type="ECO:0000256" key="1">
    <source>
        <dbReference type="ARBA" id="ARBA00023098"/>
    </source>
</evidence>
<dbReference type="InterPro" id="IPR016035">
    <property type="entry name" value="Acyl_Trfase/lysoPLipase"/>
</dbReference>
<dbReference type="PROSITE" id="PS50003">
    <property type="entry name" value="PH_DOMAIN"/>
    <property type="match status" value="1"/>
</dbReference>
<dbReference type="SUPFAM" id="SSF52151">
    <property type="entry name" value="FabD/lysophospholipase-like"/>
    <property type="match status" value="1"/>
</dbReference>
<feature type="region of interest" description="Disordered" evidence="3">
    <location>
        <begin position="1"/>
        <end position="32"/>
    </location>
</feature>
<proteinExistence type="predicted"/>
<feature type="short sequence motif" description="GXGXXG" evidence="2">
    <location>
        <begin position="431"/>
        <end position="436"/>
    </location>
</feature>
<keyword evidence="7" id="KW-1185">Reference proteome</keyword>
<dbReference type="STRING" id="1890364.A0A2P6MT13"/>
<dbReference type="AlphaFoldDB" id="A0A2P6MT13"/>
<reference evidence="6 7" key="1">
    <citation type="journal article" date="2018" name="Genome Biol. Evol.">
        <title>Multiple Roots of Fruiting Body Formation in Amoebozoa.</title>
        <authorList>
            <person name="Hillmann F."/>
            <person name="Forbes G."/>
            <person name="Novohradska S."/>
            <person name="Ferling I."/>
            <person name="Riege K."/>
            <person name="Groth M."/>
            <person name="Westermann M."/>
            <person name="Marz M."/>
            <person name="Spaller T."/>
            <person name="Winckler T."/>
            <person name="Schaap P."/>
            <person name="Glockner G."/>
        </authorList>
    </citation>
    <scope>NUCLEOTIDE SEQUENCE [LARGE SCALE GENOMIC DNA]</scope>
    <source>
        <strain evidence="6 7">Jena</strain>
    </source>
</reference>
<dbReference type="InterPro" id="IPR002641">
    <property type="entry name" value="PNPLA_dom"/>
</dbReference>
<dbReference type="EMBL" id="MDYQ01000439">
    <property type="protein sequence ID" value="PRP74836.1"/>
    <property type="molecule type" value="Genomic_DNA"/>
</dbReference>
<feature type="active site" description="Nucleophile" evidence="2">
    <location>
        <position position="464"/>
    </location>
</feature>
<protein>
    <submittedName>
        <fullName evidence="6">Uncharacterized protein</fullName>
    </submittedName>
</protein>
<keyword evidence="1 2" id="KW-0443">Lipid metabolism</keyword>
<evidence type="ECO:0000313" key="7">
    <source>
        <dbReference type="Proteomes" id="UP000241769"/>
    </source>
</evidence>
<dbReference type="GO" id="GO:0016042">
    <property type="term" value="P:lipid catabolic process"/>
    <property type="evidence" value="ECO:0007669"/>
    <property type="project" value="UniProtKB-UniRule"/>
</dbReference>
<dbReference type="SUPFAM" id="SSF50729">
    <property type="entry name" value="PH domain-like"/>
    <property type="match status" value="2"/>
</dbReference>
<keyword evidence="2" id="KW-0442">Lipid degradation</keyword>
<dbReference type="SMART" id="SM00233">
    <property type="entry name" value="PH"/>
    <property type="match status" value="2"/>
</dbReference>
<dbReference type="InterPro" id="IPR047156">
    <property type="entry name" value="Teg/CotR/CapV-like"/>
</dbReference>
<gene>
    <name evidence="6" type="ORF">PROFUN_09536</name>
</gene>
<evidence type="ECO:0000313" key="6">
    <source>
        <dbReference type="EMBL" id="PRP74836.1"/>
    </source>
</evidence>
<comment type="caution">
    <text evidence="6">The sequence shown here is derived from an EMBL/GenBank/DDBJ whole genome shotgun (WGS) entry which is preliminary data.</text>
</comment>
<dbReference type="PANTHER" id="PTHR24138:SF10">
    <property type="entry name" value="PHOSPHOLIPASE A2"/>
    <property type="match status" value="1"/>
</dbReference>
<feature type="short sequence motif" description="DGA/G" evidence="2">
    <location>
        <begin position="589"/>
        <end position="591"/>
    </location>
</feature>
<dbReference type="Gene3D" id="3.40.1090.10">
    <property type="entry name" value="Cytosolic phospholipase A2 catalytic domain"/>
    <property type="match status" value="1"/>
</dbReference>
<dbReference type="Proteomes" id="UP000241769">
    <property type="component" value="Unassembled WGS sequence"/>
</dbReference>
<feature type="short sequence motif" description="GXSXG" evidence="2">
    <location>
        <begin position="462"/>
        <end position="466"/>
    </location>
</feature>
<dbReference type="Pfam" id="PF01734">
    <property type="entry name" value="Patatin"/>
    <property type="match status" value="1"/>
</dbReference>
<feature type="compositionally biased region" description="Polar residues" evidence="3">
    <location>
        <begin position="94"/>
        <end position="103"/>
    </location>
</feature>
<feature type="domain" description="PH" evidence="4">
    <location>
        <begin position="169"/>
        <end position="358"/>
    </location>
</feature>
<dbReference type="PROSITE" id="PS51635">
    <property type="entry name" value="PNPLA"/>
    <property type="match status" value="1"/>
</dbReference>